<proteinExistence type="predicted"/>
<gene>
    <name evidence="1" type="ORF">OZSIB_1340</name>
</gene>
<dbReference type="AlphaFoldDB" id="A0A367ZKK3"/>
<accession>A0A367ZKK3</accession>
<reference evidence="1 2" key="1">
    <citation type="submission" date="2018-05" db="EMBL/GenBank/DDBJ databases">
        <title>A metagenomic window into the 2 km-deep terrestrial subsurface aquifer revealed taxonomically and functionally diverse microbial community comprising novel uncultured bacterial lineages.</title>
        <authorList>
            <person name="Kadnikov V.V."/>
            <person name="Mardanov A.V."/>
            <person name="Beletsky A.V."/>
            <person name="Banks D."/>
            <person name="Pimenov N.V."/>
            <person name="Frank Y.A."/>
            <person name="Karnachuk O.V."/>
            <person name="Ravin N.V."/>
        </authorList>
    </citation>
    <scope>NUCLEOTIDE SEQUENCE [LARGE SCALE GENOMIC DNA]</scope>
    <source>
        <strain evidence="1">BY5</strain>
    </source>
</reference>
<sequence length="40" mass="4523">MDTLNALAIYQKKYQIYQMLLNAEKDIPGLASPPSDPTNR</sequence>
<evidence type="ECO:0000313" key="1">
    <source>
        <dbReference type="EMBL" id="RCK78618.1"/>
    </source>
</evidence>
<name>A0A367ZKK3_9BACT</name>
<dbReference type="EMBL" id="QOQW01000021">
    <property type="protein sequence ID" value="RCK78618.1"/>
    <property type="molecule type" value="Genomic_DNA"/>
</dbReference>
<comment type="caution">
    <text evidence="1">The sequence shown here is derived from an EMBL/GenBank/DDBJ whole genome shotgun (WGS) entry which is preliminary data.</text>
</comment>
<dbReference type="Proteomes" id="UP000252355">
    <property type="component" value="Unassembled WGS sequence"/>
</dbReference>
<protein>
    <submittedName>
        <fullName evidence="1">Uncharacterized protein</fullName>
    </submittedName>
</protein>
<organism evidence="1 2">
    <name type="scientific">Candidatus Ozemobacter sibiricus</name>
    <dbReference type="NCBI Taxonomy" id="2268124"/>
    <lineage>
        <taxon>Bacteria</taxon>
        <taxon>Candidatus Ozemobacteria</taxon>
        <taxon>Candidatus Ozemobacterales</taxon>
        <taxon>Candidatus Ozemobacteraceae</taxon>
        <taxon>Candidatus Ozemobacter</taxon>
    </lineage>
</organism>
<evidence type="ECO:0000313" key="2">
    <source>
        <dbReference type="Proteomes" id="UP000252355"/>
    </source>
</evidence>